<comment type="caution">
    <text evidence="3">The sequence shown here is derived from an EMBL/GenBank/DDBJ whole genome shotgun (WGS) entry which is preliminary data.</text>
</comment>
<feature type="signal peptide" evidence="2">
    <location>
        <begin position="1"/>
        <end position="21"/>
    </location>
</feature>
<organism evidence="3 4">
    <name type="scientific">Nonomuraea glycinis</name>
    <dbReference type="NCBI Taxonomy" id="2047744"/>
    <lineage>
        <taxon>Bacteria</taxon>
        <taxon>Bacillati</taxon>
        <taxon>Actinomycetota</taxon>
        <taxon>Actinomycetes</taxon>
        <taxon>Streptosporangiales</taxon>
        <taxon>Streptosporangiaceae</taxon>
        <taxon>Nonomuraea</taxon>
    </lineage>
</organism>
<evidence type="ECO:0000256" key="2">
    <source>
        <dbReference type="SAM" id="SignalP"/>
    </source>
</evidence>
<dbReference type="Proteomes" id="UP000660745">
    <property type="component" value="Unassembled WGS sequence"/>
</dbReference>
<keyword evidence="4" id="KW-1185">Reference proteome</keyword>
<evidence type="ECO:0000313" key="4">
    <source>
        <dbReference type="Proteomes" id="UP000660745"/>
    </source>
</evidence>
<keyword evidence="2" id="KW-0732">Signal</keyword>
<sequence>MAAAIAAVVAVIAYLAPPPPAQPDTVAPARQSPSPDRVTPRPEPPTPTPSPDSSTPEQPEPEPEPETEPETEPSRTRRARETSPPLVAAVRPLGCDETMTALAGYRRNAGGTRSSQAAAAQQTYRDLMGASLDAQGAVGAMIRRLTAEFQELSFRLSGMVSSDPEQVIADINADFAELKRLCEAT</sequence>
<feature type="compositionally biased region" description="Low complexity" evidence="1">
    <location>
        <begin position="23"/>
        <end position="37"/>
    </location>
</feature>
<feature type="chain" id="PRO_5039117510" evidence="2">
    <location>
        <begin position="22"/>
        <end position="185"/>
    </location>
</feature>
<feature type="compositionally biased region" description="Basic and acidic residues" evidence="1">
    <location>
        <begin position="72"/>
        <end position="81"/>
    </location>
</feature>
<feature type="compositionally biased region" description="Pro residues" evidence="1">
    <location>
        <begin position="41"/>
        <end position="50"/>
    </location>
</feature>
<dbReference type="EMBL" id="BMNK01000002">
    <property type="protein sequence ID" value="GGP03257.1"/>
    <property type="molecule type" value="Genomic_DNA"/>
</dbReference>
<evidence type="ECO:0000256" key="1">
    <source>
        <dbReference type="SAM" id="MobiDB-lite"/>
    </source>
</evidence>
<dbReference type="AlphaFoldDB" id="A0A918A260"/>
<reference evidence="3" key="1">
    <citation type="journal article" date="2014" name="Int. J. Syst. Evol. Microbiol.">
        <title>Complete genome sequence of Corynebacterium casei LMG S-19264T (=DSM 44701T), isolated from a smear-ripened cheese.</title>
        <authorList>
            <consortium name="US DOE Joint Genome Institute (JGI-PGF)"/>
            <person name="Walter F."/>
            <person name="Albersmeier A."/>
            <person name="Kalinowski J."/>
            <person name="Ruckert C."/>
        </authorList>
    </citation>
    <scope>NUCLEOTIDE SEQUENCE</scope>
    <source>
        <strain evidence="3">CGMCC 4.7430</strain>
    </source>
</reference>
<proteinExistence type="predicted"/>
<evidence type="ECO:0000313" key="3">
    <source>
        <dbReference type="EMBL" id="GGP03257.1"/>
    </source>
</evidence>
<protein>
    <submittedName>
        <fullName evidence="3">Uncharacterized protein</fullName>
    </submittedName>
</protein>
<feature type="region of interest" description="Disordered" evidence="1">
    <location>
        <begin position="16"/>
        <end position="91"/>
    </location>
</feature>
<reference evidence="3" key="2">
    <citation type="submission" date="2020-09" db="EMBL/GenBank/DDBJ databases">
        <authorList>
            <person name="Sun Q."/>
            <person name="Zhou Y."/>
        </authorList>
    </citation>
    <scope>NUCLEOTIDE SEQUENCE</scope>
    <source>
        <strain evidence="3">CGMCC 4.7430</strain>
    </source>
</reference>
<name>A0A918A260_9ACTN</name>
<accession>A0A918A260</accession>
<feature type="compositionally biased region" description="Acidic residues" evidence="1">
    <location>
        <begin position="59"/>
        <end position="71"/>
    </location>
</feature>
<gene>
    <name evidence="3" type="ORF">GCM10012278_13750</name>
</gene>